<protein>
    <submittedName>
        <fullName evidence="2">Uncharacterized protein</fullName>
    </submittedName>
</protein>
<feature type="chain" id="PRO_5038779281" evidence="1">
    <location>
        <begin position="24"/>
        <end position="310"/>
    </location>
</feature>
<evidence type="ECO:0000256" key="1">
    <source>
        <dbReference type="SAM" id="SignalP"/>
    </source>
</evidence>
<organism evidence="2 3">
    <name type="scientific">Candidatus Gallacutalibacter pullicola</name>
    <dbReference type="NCBI Taxonomy" id="2840830"/>
    <lineage>
        <taxon>Bacteria</taxon>
        <taxon>Bacillati</taxon>
        <taxon>Bacillota</taxon>
        <taxon>Clostridia</taxon>
        <taxon>Eubacteriales</taxon>
        <taxon>Candidatus Gallacutalibacter</taxon>
    </lineage>
</organism>
<accession>A0A9D1J173</accession>
<gene>
    <name evidence="2" type="ORF">IAA54_04860</name>
</gene>
<dbReference type="InterPro" id="IPR046720">
    <property type="entry name" value="DUF6612"/>
</dbReference>
<comment type="caution">
    <text evidence="2">The sequence shown here is derived from an EMBL/GenBank/DDBJ whole genome shotgun (WGS) entry which is preliminary data.</text>
</comment>
<dbReference type="AlphaFoldDB" id="A0A9D1J173"/>
<dbReference type="Proteomes" id="UP000886785">
    <property type="component" value="Unassembled WGS sequence"/>
</dbReference>
<dbReference type="Pfam" id="PF20316">
    <property type="entry name" value="DUF6612"/>
    <property type="match status" value="1"/>
</dbReference>
<proteinExistence type="predicted"/>
<dbReference type="Gene3D" id="2.50.20.20">
    <property type="match status" value="1"/>
</dbReference>
<dbReference type="EMBL" id="DVHF01000054">
    <property type="protein sequence ID" value="HIR56978.1"/>
    <property type="molecule type" value="Genomic_DNA"/>
</dbReference>
<sequence>MKKLTAIFLSLVMVLSMSLGVAAAEDPQAVYQAAEEKTNALTSMDVGGTGTITVAVEDRSTGGMTQTASMDMGFNLDMQVNAEDPQNPQMKMLMDMSMLGETINMEMYFRDQYLYMNTAGEKMKMPFNIAELSAEMEQASAAQLGDLTSLLGQDFSSFYTDFAMTENADGTKTITFGIDSAKMNDLYSQLVTAMGLALPQDVSVAYRDINCSCVVDTNGYLSRMTMVMGADMSDSVTSIKLDMDISMEYRNPGQPVSVVFPDDLDTYPDISAGVIGGDDGPTSIYINPDPQSDYVVLGYNQVITPVSTLN</sequence>
<reference evidence="2" key="1">
    <citation type="submission" date="2020-10" db="EMBL/GenBank/DDBJ databases">
        <authorList>
            <person name="Gilroy R."/>
        </authorList>
    </citation>
    <scope>NUCLEOTIDE SEQUENCE</scope>
    <source>
        <strain evidence="2">ChiSjej1B19-7085</strain>
    </source>
</reference>
<reference evidence="2" key="2">
    <citation type="journal article" date="2021" name="PeerJ">
        <title>Extensive microbial diversity within the chicken gut microbiome revealed by metagenomics and culture.</title>
        <authorList>
            <person name="Gilroy R."/>
            <person name="Ravi A."/>
            <person name="Getino M."/>
            <person name="Pursley I."/>
            <person name="Horton D.L."/>
            <person name="Alikhan N.F."/>
            <person name="Baker D."/>
            <person name="Gharbi K."/>
            <person name="Hall N."/>
            <person name="Watson M."/>
            <person name="Adriaenssens E.M."/>
            <person name="Foster-Nyarko E."/>
            <person name="Jarju S."/>
            <person name="Secka A."/>
            <person name="Antonio M."/>
            <person name="Oren A."/>
            <person name="Chaudhuri R.R."/>
            <person name="La Ragione R."/>
            <person name="Hildebrand F."/>
            <person name="Pallen M.J."/>
        </authorList>
    </citation>
    <scope>NUCLEOTIDE SEQUENCE</scope>
    <source>
        <strain evidence="2">ChiSjej1B19-7085</strain>
    </source>
</reference>
<evidence type="ECO:0000313" key="3">
    <source>
        <dbReference type="Proteomes" id="UP000886785"/>
    </source>
</evidence>
<keyword evidence="1" id="KW-0732">Signal</keyword>
<feature type="signal peptide" evidence="1">
    <location>
        <begin position="1"/>
        <end position="23"/>
    </location>
</feature>
<name>A0A9D1J173_9FIRM</name>
<evidence type="ECO:0000313" key="2">
    <source>
        <dbReference type="EMBL" id="HIR56978.1"/>
    </source>
</evidence>